<evidence type="ECO:0000313" key="14">
    <source>
        <dbReference type="Proteomes" id="UP000815677"/>
    </source>
</evidence>
<reference evidence="13" key="1">
    <citation type="submission" date="2014-09" db="EMBL/GenBank/DDBJ databases">
        <title>Genome sequence of the luminous mushroom Mycena chlorophos for searching fungal bioluminescence genes.</title>
        <authorList>
            <person name="Tanaka Y."/>
            <person name="Kasuga D."/>
            <person name="Oba Y."/>
            <person name="Hase S."/>
            <person name="Sato K."/>
            <person name="Oba Y."/>
            <person name="Sakakibara Y."/>
        </authorList>
    </citation>
    <scope>NUCLEOTIDE SEQUENCE</scope>
</reference>
<dbReference type="EMBL" id="DF849392">
    <property type="protein sequence ID" value="GAT57094.1"/>
    <property type="molecule type" value="Genomic_DNA"/>
</dbReference>
<feature type="region of interest" description="Disordered" evidence="11">
    <location>
        <begin position="135"/>
        <end position="211"/>
    </location>
</feature>
<keyword evidence="8 12" id="KW-0472">Membrane</keyword>
<accession>A0ABQ0M196</accession>
<evidence type="ECO:0000256" key="12">
    <source>
        <dbReference type="SAM" id="Phobius"/>
    </source>
</evidence>
<sequence>MAPRSSPSPKTTYPQNDVATYRDLLLFEERLKSTAASLQQRKARYQLFLVQLLCVIAFLLLEVLLPPDISLIAIPLRAVLIAYANKYVPHANKTLRSFNMVLNVRQPPLRSKLKLWHLNPLAFFIPRPPIEETVPTPVSTPSHSRVPSLVSPPSNPKSPKSPGSGPGSSSTTLTYTHLSPVTQTLPTQSPSPPTPIPIAPMPPTTNPRGELRFSSRIDKAFREGYERYRANFERRRAEREQQARIAQAWAWWPAWLRFGKQPQTGQAPVSAGLGVGVDSVSGRRSGTPPNPLLTVTPPPPTPPATRRERERQRMLSGGLAERRGTPPLGMPMQRDSSPPANPRMQTRASSRRASGIPDLDDSGVLRR</sequence>
<evidence type="ECO:0000256" key="3">
    <source>
        <dbReference type="ARBA" id="ARBA00010998"/>
    </source>
</evidence>
<feature type="compositionally biased region" description="Polar residues" evidence="11">
    <location>
        <begin position="334"/>
        <end position="352"/>
    </location>
</feature>
<evidence type="ECO:0000256" key="2">
    <source>
        <dbReference type="ARBA" id="ARBA00004496"/>
    </source>
</evidence>
<feature type="compositionally biased region" description="Pro residues" evidence="11">
    <location>
        <begin position="189"/>
        <end position="205"/>
    </location>
</feature>
<evidence type="ECO:0000256" key="11">
    <source>
        <dbReference type="SAM" id="MobiDB-lite"/>
    </source>
</evidence>
<gene>
    <name evidence="13" type="ORF">MCHLO_13674</name>
</gene>
<keyword evidence="9" id="KW-0539">Nucleus</keyword>
<dbReference type="PANTHER" id="PTHR20996:SF1">
    <property type="entry name" value="NUCLEAR ENVELOPE PHOSPHATASE-REGULATORY SUBUNIT 1"/>
    <property type="match status" value="1"/>
</dbReference>
<protein>
    <recommendedName>
        <fullName evidence="10">Transmembrane protein 188</fullName>
    </recommendedName>
</protein>
<feature type="region of interest" description="Disordered" evidence="11">
    <location>
        <begin position="279"/>
        <end position="367"/>
    </location>
</feature>
<keyword evidence="5 12" id="KW-0812">Transmembrane</keyword>
<dbReference type="InterPro" id="IPR005605">
    <property type="entry name" value="Spo7"/>
</dbReference>
<feature type="compositionally biased region" description="Low complexity" evidence="11">
    <location>
        <begin position="141"/>
        <end position="188"/>
    </location>
</feature>
<dbReference type="PANTHER" id="PTHR20996">
    <property type="entry name" value="NUCLEAR ENVELOPE PHOSPHATASE-REGULATORY SUBUNIT 1"/>
    <property type="match status" value="1"/>
</dbReference>
<feature type="compositionally biased region" description="Pro residues" evidence="11">
    <location>
        <begin position="288"/>
        <end position="303"/>
    </location>
</feature>
<evidence type="ECO:0000256" key="5">
    <source>
        <dbReference type="ARBA" id="ARBA00022692"/>
    </source>
</evidence>
<keyword evidence="7" id="KW-0443">Lipid metabolism</keyword>
<dbReference type="Proteomes" id="UP000815677">
    <property type="component" value="Unassembled WGS sequence"/>
</dbReference>
<evidence type="ECO:0000256" key="1">
    <source>
        <dbReference type="ARBA" id="ARBA00004232"/>
    </source>
</evidence>
<keyword evidence="14" id="KW-1185">Reference proteome</keyword>
<evidence type="ECO:0000256" key="4">
    <source>
        <dbReference type="ARBA" id="ARBA00022490"/>
    </source>
</evidence>
<feature type="transmembrane region" description="Helical" evidence="12">
    <location>
        <begin position="47"/>
        <end position="65"/>
    </location>
</feature>
<organism evidence="13 14">
    <name type="scientific">Mycena chlorophos</name>
    <name type="common">Agaric fungus</name>
    <name type="synonym">Agaricus chlorophos</name>
    <dbReference type="NCBI Taxonomy" id="658473"/>
    <lineage>
        <taxon>Eukaryota</taxon>
        <taxon>Fungi</taxon>
        <taxon>Dikarya</taxon>
        <taxon>Basidiomycota</taxon>
        <taxon>Agaricomycotina</taxon>
        <taxon>Agaricomycetes</taxon>
        <taxon>Agaricomycetidae</taxon>
        <taxon>Agaricales</taxon>
        <taxon>Marasmiineae</taxon>
        <taxon>Mycenaceae</taxon>
        <taxon>Mycena</taxon>
    </lineage>
</organism>
<evidence type="ECO:0000256" key="8">
    <source>
        <dbReference type="ARBA" id="ARBA00023136"/>
    </source>
</evidence>
<evidence type="ECO:0000256" key="9">
    <source>
        <dbReference type="ARBA" id="ARBA00023242"/>
    </source>
</evidence>
<comment type="similarity">
    <text evidence="3">Belongs to the CNEP1R1 family.</text>
</comment>
<comment type="subcellular location">
    <subcellularLocation>
        <location evidence="2">Cytoplasm</location>
    </subcellularLocation>
    <subcellularLocation>
        <location evidence="1">Nucleus membrane</location>
        <topology evidence="1">Multi-pass membrane protein</topology>
    </subcellularLocation>
</comment>
<evidence type="ECO:0000256" key="6">
    <source>
        <dbReference type="ARBA" id="ARBA00022989"/>
    </source>
</evidence>
<dbReference type="InterPro" id="IPR019168">
    <property type="entry name" value="NEP1-R1"/>
</dbReference>
<dbReference type="Pfam" id="PF03907">
    <property type="entry name" value="Spo7"/>
    <property type="match status" value="2"/>
</dbReference>
<keyword evidence="6 12" id="KW-1133">Transmembrane helix</keyword>
<name>A0ABQ0M196_MYCCL</name>
<evidence type="ECO:0000256" key="7">
    <source>
        <dbReference type="ARBA" id="ARBA00023098"/>
    </source>
</evidence>
<keyword evidence="4" id="KW-0963">Cytoplasm</keyword>
<evidence type="ECO:0000313" key="13">
    <source>
        <dbReference type="EMBL" id="GAT57094.1"/>
    </source>
</evidence>
<evidence type="ECO:0000256" key="10">
    <source>
        <dbReference type="ARBA" id="ARBA00030458"/>
    </source>
</evidence>
<proteinExistence type="inferred from homology"/>